<dbReference type="RefSeq" id="WP_380742027.1">
    <property type="nucleotide sequence ID" value="NZ_JBHTLI010000001.1"/>
</dbReference>
<dbReference type="InterPro" id="IPR001509">
    <property type="entry name" value="Epimerase_deHydtase"/>
</dbReference>
<dbReference type="InterPro" id="IPR051783">
    <property type="entry name" value="NAD(P)-dependent_oxidoreduct"/>
</dbReference>
<dbReference type="Pfam" id="PF01370">
    <property type="entry name" value="Epimerase"/>
    <property type="match status" value="1"/>
</dbReference>
<name>A0ABW3NNN3_9FLAO</name>
<dbReference type="Proteomes" id="UP001597131">
    <property type="component" value="Unassembled WGS sequence"/>
</dbReference>
<reference evidence="3" key="1">
    <citation type="journal article" date="2019" name="Int. J. Syst. Evol. Microbiol.">
        <title>The Global Catalogue of Microorganisms (GCM) 10K type strain sequencing project: providing services to taxonomists for standard genome sequencing and annotation.</title>
        <authorList>
            <consortium name="The Broad Institute Genomics Platform"/>
            <consortium name="The Broad Institute Genome Sequencing Center for Infectious Disease"/>
            <person name="Wu L."/>
            <person name="Ma J."/>
        </authorList>
    </citation>
    <scope>NUCLEOTIDE SEQUENCE [LARGE SCALE GENOMIC DNA]</scope>
    <source>
        <strain evidence="3">CCUG 64793</strain>
    </source>
</reference>
<sequence>MILVTGGTGLVGSHLLYNLVKSGEKPRAIHRKNSDLQKVKQVFSYYTDKAEEFFKAIEWTEADINDIPALTEAFEGISRVYHCAALVSFNVNDEKKLRKVNIKGTANVVNLCIANSIEKLCYVSSIASLGRPLNGEMVNEDSPWNPEENHSDYAISKYGAEIEVWRGSQEGLKVVIVNPGVIIGPGFWDSGSGLLFKKVDNGLNFHFPKVTGFVSVWDTVEAMRHLMKAGVKNKRYIVVSENIAFKEVLCKTAEALDKPKPKKALKKWMIYMGWLAQKTGSVFGFKQVITRDSAKTLFEETRFDNGKIQEKTGLRFTPIHKVIEKTAEYYKS</sequence>
<dbReference type="PANTHER" id="PTHR48079:SF6">
    <property type="entry name" value="NAD(P)-BINDING DOMAIN-CONTAINING PROTEIN-RELATED"/>
    <property type="match status" value="1"/>
</dbReference>
<accession>A0ABW3NNN3</accession>
<evidence type="ECO:0000259" key="1">
    <source>
        <dbReference type="Pfam" id="PF01370"/>
    </source>
</evidence>
<dbReference type="SUPFAM" id="SSF51735">
    <property type="entry name" value="NAD(P)-binding Rossmann-fold domains"/>
    <property type="match status" value="1"/>
</dbReference>
<evidence type="ECO:0000313" key="2">
    <source>
        <dbReference type="EMBL" id="MFD1094301.1"/>
    </source>
</evidence>
<gene>
    <name evidence="2" type="ORF">ACFQ3Q_00940</name>
</gene>
<dbReference type="EMBL" id="JBHTLI010000001">
    <property type="protein sequence ID" value="MFD1094301.1"/>
    <property type="molecule type" value="Genomic_DNA"/>
</dbReference>
<dbReference type="PANTHER" id="PTHR48079">
    <property type="entry name" value="PROTEIN YEEZ"/>
    <property type="match status" value="1"/>
</dbReference>
<dbReference type="InterPro" id="IPR036291">
    <property type="entry name" value="NAD(P)-bd_dom_sf"/>
</dbReference>
<protein>
    <submittedName>
        <fullName evidence="2">NAD-dependent epimerase/dehydratase family protein</fullName>
    </submittedName>
</protein>
<evidence type="ECO:0000313" key="3">
    <source>
        <dbReference type="Proteomes" id="UP001597131"/>
    </source>
</evidence>
<proteinExistence type="predicted"/>
<feature type="domain" description="NAD-dependent epimerase/dehydratase" evidence="1">
    <location>
        <begin position="2"/>
        <end position="236"/>
    </location>
</feature>
<comment type="caution">
    <text evidence="2">The sequence shown here is derived from an EMBL/GenBank/DDBJ whole genome shotgun (WGS) entry which is preliminary data.</text>
</comment>
<dbReference type="Gene3D" id="3.40.50.720">
    <property type="entry name" value="NAD(P)-binding Rossmann-like Domain"/>
    <property type="match status" value="1"/>
</dbReference>
<organism evidence="2 3">
    <name type="scientific">Salegentibacter chungangensis</name>
    <dbReference type="NCBI Taxonomy" id="1335724"/>
    <lineage>
        <taxon>Bacteria</taxon>
        <taxon>Pseudomonadati</taxon>
        <taxon>Bacteroidota</taxon>
        <taxon>Flavobacteriia</taxon>
        <taxon>Flavobacteriales</taxon>
        <taxon>Flavobacteriaceae</taxon>
        <taxon>Salegentibacter</taxon>
    </lineage>
</organism>
<keyword evidence="3" id="KW-1185">Reference proteome</keyword>